<organism evidence="4 5">
    <name type="scientific">Salinispira pacifica</name>
    <dbReference type="NCBI Taxonomy" id="1307761"/>
    <lineage>
        <taxon>Bacteria</taxon>
        <taxon>Pseudomonadati</taxon>
        <taxon>Spirochaetota</taxon>
        <taxon>Spirochaetia</taxon>
        <taxon>Spirochaetales</taxon>
        <taxon>Spirochaetaceae</taxon>
        <taxon>Salinispira</taxon>
    </lineage>
</organism>
<dbReference type="InterPro" id="IPR015422">
    <property type="entry name" value="PyrdxlP-dep_Trfase_small"/>
</dbReference>
<name>V5WKU5_9SPIO</name>
<accession>V5WKU5</accession>
<dbReference type="HOGENOM" id="CLU_003433_9_3_12"/>
<protein>
    <submittedName>
        <fullName evidence="4">Cysteine desulfurase</fullName>
        <ecNumber evidence="4">2.8.1.7</ecNumber>
    </submittedName>
</protein>
<dbReference type="GO" id="GO:0031071">
    <property type="term" value="F:cysteine desulfurase activity"/>
    <property type="evidence" value="ECO:0007669"/>
    <property type="project" value="UniProtKB-EC"/>
</dbReference>
<evidence type="ECO:0000259" key="3">
    <source>
        <dbReference type="Pfam" id="PF00266"/>
    </source>
</evidence>
<feature type="region of interest" description="Disordered" evidence="2">
    <location>
        <begin position="480"/>
        <end position="518"/>
    </location>
</feature>
<feature type="compositionally biased region" description="Polar residues" evidence="2">
    <location>
        <begin position="507"/>
        <end position="518"/>
    </location>
</feature>
<gene>
    <name evidence="4" type="ORF">L21SP2_2463</name>
</gene>
<proteinExistence type="predicted"/>
<dbReference type="RefSeq" id="WP_024268719.1">
    <property type="nucleotide sequence ID" value="NC_023035.1"/>
</dbReference>
<dbReference type="EC" id="2.8.1.7" evidence="4"/>
<dbReference type="EMBL" id="CP006939">
    <property type="protein sequence ID" value="AHC15816.1"/>
    <property type="molecule type" value="Genomic_DNA"/>
</dbReference>
<dbReference type="Pfam" id="PF00266">
    <property type="entry name" value="Aminotran_5"/>
    <property type="match status" value="1"/>
</dbReference>
<evidence type="ECO:0000256" key="2">
    <source>
        <dbReference type="SAM" id="MobiDB-lite"/>
    </source>
</evidence>
<dbReference type="Proteomes" id="UP000018680">
    <property type="component" value="Chromosome"/>
</dbReference>
<evidence type="ECO:0000313" key="5">
    <source>
        <dbReference type="Proteomes" id="UP000018680"/>
    </source>
</evidence>
<sequence>MNLEDYFARFRKKTIGWNHTINTPMGTRPLIYADWIASGRLYEDIEDTIRNQIGPMVANTHSEASATGKAMTRAYHLAGDIIKNHVNAGPEDILISAGSGMTAVVNKLQRMLGLRRPPQSKEGVDFSRGLPRVKPSKRCDTVVFITHMEHHSNHISWLESCAEVVVLEPDDSLQVNPEELERKLKEYEDTALKIGSFSAASNVTGFIPPYRELARIMHRHGGYAFVDFAASAPYVEIDMHPEHDQWGYLDGIFFSPHKFLGGPGSSGVLVFNRKLYHNRIPDNPGGGTVNWTNRWGERSYVTDIEAREDGGTPPFLQTMRTALAIRLKEQMGVKNIAAREKELLQQAVEGLSRVPGLQFLGADGEFPRNEQLAVLSFFIRDIHHNLIVALLNDRFGIQVRGGCSCAGTYGHWLLHVSREDSLRITREIERGDLSEKPGWVRISLHPSMSNGELDAIIHGVHQIASKAGEWEKDYRFNPKSGEFDYVPRENVNSPSGGGAENAGDYDSSGSNESSWFDL</sequence>
<dbReference type="SUPFAM" id="SSF53383">
    <property type="entry name" value="PLP-dependent transferases"/>
    <property type="match status" value="1"/>
</dbReference>
<dbReference type="InterPro" id="IPR000192">
    <property type="entry name" value="Aminotrans_V_dom"/>
</dbReference>
<dbReference type="eggNOG" id="COG0520">
    <property type="taxonomic scope" value="Bacteria"/>
</dbReference>
<dbReference type="STRING" id="1307761.L21SP2_2463"/>
<dbReference type="Gene3D" id="3.40.640.10">
    <property type="entry name" value="Type I PLP-dependent aspartate aminotransferase-like (Major domain)"/>
    <property type="match status" value="1"/>
</dbReference>
<reference evidence="4 5" key="1">
    <citation type="journal article" date="2015" name="Stand. Genomic Sci.">
        <title>Complete genome sequence and description of Salinispira pacifica gen. nov., sp. nov., a novel spirochaete isolated form a hypersaline microbial mat.</title>
        <authorList>
            <person name="Ben Hania W."/>
            <person name="Joseph M."/>
            <person name="Schumann P."/>
            <person name="Bunk B."/>
            <person name="Fiebig A."/>
            <person name="Sproer C."/>
            <person name="Klenk H.P."/>
            <person name="Fardeau M.L."/>
            <person name="Spring S."/>
        </authorList>
    </citation>
    <scope>NUCLEOTIDE SEQUENCE [LARGE SCALE GENOMIC DNA]</scope>
    <source>
        <strain evidence="4 5">L21-RPul-D2</strain>
    </source>
</reference>
<dbReference type="PANTHER" id="PTHR43586">
    <property type="entry name" value="CYSTEINE DESULFURASE"/>
    <property type="match status" value="1"/>
</dbReference>
<evidence type="ECO:0000256" key="1">
    <source>
        <dbReference type="ARBA" id="ARBA00022898"/>
    </source>
</evidence>
<evidence type="ECO:0000313" key="4">
    <source>
        <dbReference type="EMBL" id="AHC15816.1"/>
    </source>
</evidence>
<keyword evidence="5" id="KW-1185">Reference proteome</keyword>
<keyword evidence="1" id="KW-0663">Pyridoxal phosphate</keyword>
<keyword evidence="4" id="KW-0808">Transferase</keyword>
<dbReference type="PANTHER" id="PTHR43586:SF8">
    <property type="entry name" value="CYSTEINE DESULFURASE 1, CHLOROPLASTIC"/>
    <property type="match status" value="1"/>
</dbReference>
<dbReference type="AlphaFoldDB" id="V5WKU5"/>
<dbReference type="InterPro" id="IPR015424">
    <property type="entry name" value="PyrdxlP-dep_Trfase"/>
</dbReference>
<feature type="domain" description="Aminotransferase class V" evidence="3">
    <location>
        <begin position="141"/>
        <end position="455"/>
    </location>
</feature>
<dbReference type="Gene3D" id="3.90.1150.10">
    <property type="entry name" value="Aspartate Aminotransferase, domain 1"/>
    <property type="match status" value="1"/>
</dbReference>
<dbReference type="PATRIC" id="fig|1307761.3.peg.2455"/>
<dbReference type="InterPro" id="IPR015421">
    <property type="entry name" value="PyrdxlP-dep_Trfase_major"/>
</dbReference>
<dbReference type="KEGG" id="slr:L21SP2_2463"/>